<accession>A0A5N5SI00</accession>
<evidence type="ECO:0000313" key="3">
    <source>
        <dbReference type="Proteomes" id="UP000326759"/>
    </source>
</evidence>
<dbReference type="GO" id="GO:0045900">
    <property type="term" value="P:negative regulation of translational elongation"/>
    <property type="evidence" value="ECO:0007669"/>
    <property type="project" value="InterPro"/>
</dbReference>
<reference evidence="2 3" key="1">
    <citation type="journal article" date="2019" name="PLoS Biol.">
        <title>Sex chromosomes control vertical transmission of feminizing Wolbachia symbionts in an isopod.</title>
        <authorList>
            <person name="Becking T."/>
            <person name="Chebbi M.A."/>
            <person name="Giraud I."/>
            <person name="Moumen B."/>
            <person name="Laverre T."/>
            <person name="Caubet Y."/>
            <person name="Peccoud J."/>
            <person name="Gilbert C."/>
            <person name="Cordaux R."/>
        </authorList>
    </citation>
    <scope>NUCLEOTIDE SEQUENCE [LARGE SCALE GENOMIC DNA]</scope>
    <source>
        <strain evidence="2">ANa2</strain>
        <tissue evidence="2">Whole body excluding digestive tract and cuticle</tissue>
    </source>
</reference>
<dbReference type="OrthoDB" id="360923at2759"/>
<dbReference type="Proteomes" id="UP000326759">
    <property type="component" value="Unassembled WGS sequence"/>
</dbReference>
<dbReference type="SUPFAM" id="SSF54762">
    <property type="entry name" value="Signal recognition particle alu RNA binding heterodimer, SRP9/14"/>
    <property type="match status" value="1"/>
</dbReference>
<protein>
    <submittedName>
        <fullName evidence="2">Signal recognition particle protein</fullName>
    </submittedName>
</protein>
<dbReference type="EMBL" id="SEYY01024882">
    <property type="protein sequence ID" value="KAB7493821.1"/>
    <property type="molecule type" value="Genomic_DNA"/>
</dbReference>
<keyword evidence="3" id="KW-1185">Reference proteome</keyword>
<keyword evidence="1" id="KW-0687">Ribonucleoprotein</keyword>
<organism evidence="2 3">
    <name type="scientific">Armadillidium nasatum</name>
    <dbReference type="NCBI Taxonomy" id="96803"/>
    <lineage>
        <taxon>Eukaryota</taxon>
        <taxon>Metazoa</taxon>
        <taxon>Ecdysozoa</taxon>
        <taxon>Arthropoda</taxon>
        <taxon>Crustacea</taxon>
        <taxon>Multicrustacea</taxon>
        <taxon>Malacostraca</taxon>
        <taxon>Eumalacostraca</taxon>
        <taxon>Peracarida</taxon>
        <taxon>Isopoda</taxon>
        <taxon>Oniscidea</taxon>
        <taxon>Crinocheta</taxon>
        <taxon>Armadillidiidae</taxon>
        <taxon>Armadillidium</taxon>
    </lineage>
</organism>
<dbReference type="GO" id="GO:0006614">
    <property type="term" value="P:SRP-dependent cotranslational protein targeting to membrane"/>
    <property type="evidence" value="ECO:0007669"/>
    <property type="project" value="InterPro"/>
</dbReference>
<evidence type="ECO:0000313" key="2">
    <source>
        <dbReference type="EMBL" id="KAB7493821.1"/>
    </source>
</evidence>
<comment type="caution">
    <text evidence="2">The sequence shown here is derived from an EMBL/GenBank/DDBJ whole genome shotgun (WGS) entry which is preliminary data.</text>
</comment>
<gene>
    <name evidence="2" type="primary">Srp9</name>
    <name evidence="2" type="ORF">Anas_06409</name>
</gene>
<keyword evidence="1" id="KW-0733">Signal recognition particle</keyword>
<dbReference type="Gene3D" id="3.30.720.10">
    <property type="entry name" value="Signal recognition particle alu RNA binding heterodimer, srp9/1"/>
    <property type="match status" value="1"/>
</dbReference>
<dbReference type="PANTHER" id="PTHR12834">
    <property type="entry name" value="SIGNAL RECOGNITION PARTICLE 9 KDA PROTEIN"/>
    <property type="match status" value="1"/>
</dbReference>
<proteinExistence type="predicted"/>
<dbReference type="PANTHER" id="PTHR12834:SF12">
    <property type="entry name" value="SIGNAL RECOGNITION PARTICLE 9 KDA PROTEIN"/>
    <property type="match status" value="1"/>
</dbReference>
<evidence type="ECO:0000256" key="1">
    <source>
        <dbReference type="ARBA" id="ARBA00023135"/>
    </source>
</evidence>
<name>A0A5N5SI00_9CRUS</name>
<dbReference type="InterPro" id="IPR008832">
    <property type="entry name" value="SRP9"/>
</dbReference>
<sequence>MVYLEIYEDFERAAERLYLNAPMKLTLECIQFKTDSQQELKKIEKLMSSLIKHMASNSEDK</sequence>
<dbReference type="GO" id="GO:0008312">
    <property type="term" value="F:7S RNA binding"/>
    <property type="evidence" value="ECO:0007669"/>
    <property type="project" value="InterPro"/>
</dbReference>
<dbReference type="AlphaFoldDB" id="A0A5N5SI00"/>
<dbReference type="PIRSF" id="PIRSF017029">
    <property type="entry name" value="Signal_recog_particle_SRP9"/>
    <property type="match status" value="1"/>
</dbReference>
<dbReference type="InterPro" id="IPR039914">
    <property type="entry name" value="SRP9-like"/>
</dbReference>
<dbReference type="InterPro" id="IPR009018">
    <property type="entry name" value="Signal_recog_particle_SRP9/14"/>
</dbReference>
<dbReference type="GO" id="GO:0005786">
    <property type="term" value="C:signal recognition particle, endoplasmic reticulum targeting"/>
    <property type="evidence" value="ECO:0007669"/>
    <property type="project" value="UniProtKB-KW"/>
</dbReference>